<dbReference type="EMBL" id="QNGE01001894">
    <property type="protein sequence ID" value="KAA3676616.1"/>
    <property type="molecule type" value="Genomic_DNA"/>
</dbReference>
<comment type="caution">
    <text evidence="2">The sequence shown here is derived from an EMBL/GenBank/DDBJ whole genome shotgun (WGS) entry which is preliminary data.</text>
</comment>
<feature type="transmembrane region" description="Helical" evidence="1">
    <location>
        <begin position="156"/>
        <end position="179"/>
    </location>
</feature>
<keyword evidence="1" id="KW-1133">Transmembrane helix</keyword>
<dbReference type="PANTHER" id="PTHR11388:SF100">
    <property type="entry name" value="SOLUTE CARRIER ORGANIC ANION TRANSPORTER FAMILY MEMBER 4A1"/>
    <property type="match status" value="1"/>
</dbReference>
<dbReference type="GO" id="GO:0055085">
    <property type="term" value="P:transmembrane transport"/>
    <property type="evidence" value="ECO:0007669"/>
    <property type="project" value="InterPro"/>
</dbReference>
<dbReference type="Proteomes" id="UP000324629">
    <property type="component" value="Unassembled WGS sequence"/>
</dbReference>
<keyword evidence="1" id="KW-0472">Membrane</keyword>
<dbReference type="AlphaFoldDB" id="A0A5J4NLV2"/>
<evidence type="ECO:0000256" key="1">
    <source>
        <dbReference type="SAM" id="Phobius"/>
    </source>
</evidence>
<accession>A0A5J4NLV2</accession>
<gene>
    <name evidence="2" type="ORF">DEA37_0008518</name>
</gene>
<dbReference type="GO" id="GO:0016020">
    <property type="term" value="C:membrane"/>
    <property type="evidence" value="ECO:0007669"/>
    <property type="project" value="InterPro"/>
</dbReference>
<dbReference type="InterPro" id="IPR004156">
    <property type="entry name" value="OATP"/>
</dbReference>
<reference evidence="2 3" key="1">
    <citation type="journal article" date="2019" name="Gigascience">
        <title>Whole-genome sequence of the oriental lung fluke Paragonimus westermani.</title>
        <authorList>
            <person name="Oey H."/>
            <person name="Zakrzewski M."/>
            <person name="Narain K."/>
            <person name="Devi K.R."/>
            <person name="Agatsuma T."/>
            <person name="Nawaratna S."/>
            <person name="Gobert G.N."/>
            <person name="Jones M.K."/>
            <person name="Ragan M.A."/>
            <person name="McManus D.P."/>
            <person name="Krause L."/>
        </authorList>
    </citation>
    <scope>NUCLEOTIDE SEQUENCE [LARGE SCALE GENOMIC DNA]</scope>
    <source>
        <strain evidence="2 3">IND2009</strain>
    </source>
</reference>
<organism evidence="2 3">
    <name type="scientific">Paragonimus westermani</name>
    <dbReference type="NCBI Taxonomy" id="34504"/>
    <lineage>
        <taxon>Eukaryota</taxon>
        <taxon>Metazoa</taxon>
        <taxon>Spiralia</taxon>
        <taxon>Lophotrochozoa</taxon>
        <taxon>Platyhelminthes</taxon>
        <taxon>Trematoda</taxon>
        <taxon>Digenea</taxon>
        <taxon>Plagiorchiida</taxon>
        <taxon>Troglotremata</taxon>
        <taxon>Troglotrematidae</taxon>
        <taxon>Paragonimus</taxon>
    </lineage>
</organism>
<protein>
    <submittedName>
        <fullName evidence="2">Uncharacterized protein</fullName>
    </submittedName>
</protein>
<keyword evidence="1" id="KW-0812">Transmembrane</keyword>
<name>A0A5J4NLV2_9TREM</name>
<evidence type="ECO:0000313" key="3">
    <source>
        <dbReference type="Proteomes" id="UP000324629"/>
    </source>
</evidence>
<dbReference type="PANTHER" id="PTHR11388">
    <property type="entry name" value="ORGANIC ANION TRANSPORTER"/>
    <property type="match status" value="1"/>
</dbReference>
<evidence type="ECO:0000313" key="2">
    <source>
        <dbReference type="EMBL" id="KAA3676616.1"/>
    </source>
</evidence>
<keyword evidence="3" id="KW-1185">Reference proteome</keyword>
<proteinExistence type="predicted"/>
<sequence>MKYLGDYKVGRNTPGGPFVKNYIIYLKVTRTFNHLGVICSWVVSRPTLFGHTRNISDPTSCWQCYRLDVKPPGAGFLPDYPIHPLLLLSQQHSTASPDKIDDSSTSGELKILFYSAGGLGSACGFLAGAGFPSAYIDSPLVRPRSGLTRNSPLWLGAWWMGMLVCAAITSVAALPLELLPTRTAKGEKGIEDPPPASFRPPELACAMSCGTERCSHDSLHAQHVHASTTDAKMERVLKPYECSGALRFHTNQVGCMLENTHLDISESALPTSARSPAFLRRAASFPHYPQKVNPDC</sequence>
<feature type="transmembrane region" description="Helical" evidence="1">
    <location>
        <begin position="111"/>
        <end position="136"/>
    </location>
</feature>
<dbReference type="Pfam" id="PF03137">
    <property type="entry name" value="OATP"/>
    <property type="match status" value="1"/>
</dbReference>